<keyword evidence="2" id="KW-1133">Transmembrane helix</keyword>
<dbReference type="InterPro" id="IPR047709">
    <property type="entry name" value="HpsJ-like"/>
</dbReference>
<dbReference type="NCBIfam" id="NF038305">
    <property type="entry name" value="HpsJ_fam"/>
    <property type="match status" value="1"/>
</dbReference>
<gene>
    <name evidence="3" type="ORF">F6J89_11940</name>
</gene>
<feature type="transmembrane region" description="Helical" evidence="2">
    <location>
        <begin position="222"/>
        <end position="243"/>
    </location>
</feature>
<evidence type="ECO:0000313" key="3">
    <source>
        <dbReference type="EMBL" id="NER28316.1"/>
    </source>
</evidence>
<evidence type="ECO:0000256" key="1">
    <source>
        <dbReference type="SAM" id="Coils"/>
    </source>
</evidence>
<reference evidence="3" key="1">
    <citation type="submission" date="2019-11" db="EMBL/GenBank/DDBJ databases">
        <title>Genomic insights into an expanded diversity of filamentous marine cyanobacteria reveals the extraordinary biosynthetic potential of Moorea and Okeania.</title>
        <authorList>
            <person name="Ferreira Leao T."/>
            <person name="Wang M."/>
            <person name="Moss N."/>
            <person name="Da Silva R."/>
            <person name="Sanders J."/>
            <person name="Nurk S."/>
            <person name="Gurevich A."/>
            <person name="Humphrey G."/>
            <person name="Reher R."/>
            <person name="Zhu Q."/>
            <person name="Belda-Ferre P."/>
            <person name="Glukhov E."/>
            <person name="Rex R."/>
            <person name="Dorrestein P.C."/>
            <person name="Knight R."/>
            <person name="Pevzner P."/>
            <person name="Gerwick W.H."/>
            <person name="Gerwick L."/>
        </authorList>
    </citation>
    <scope>NUCLEOTIDE SEQUENCE</scope>
    <source>
        <strain evidence="3">SIO1C4</strain>
    </source>
</reference>
<dbReference type="AlphaFoldDB" id="A0A6B3N3P2"/>
<feature type="coiled-coil region" evidence="1">
    <location>
        <begin position="134"/>
        <end position="161"/>
    </location>
</feature>
<keyword evidence="2" id="KW-0472">Membrane</keyword>
<proteinExistence type="predicted"/>
<feature type="transmembrane region" description="Helical" evidence="2">
    <location>
        <begin position="99"/>
        <end position="120"/>
    </location>
</feature>
<feature type="transmembrane region" description="Helical" evidence="2">
    <location>
        <begin position="21"/>
        <end position="43"/>
    </location>
</feature>
<evidence type="ECO:0000256" key="2">
    <source>
        <dbReference type="SAM" id="Phobius"/>
    </source>
</evidence>
<sequence length="246" mass="27913">MTQIKNNTLEQTVDELRQFGSSLLSSISLFHLLGYGLLVLALFDLIEMFVPTQFTNPVWEFQTIGGMVERVPVPLIGLVLVFGGEFNGRSRWEVPLLKFLSWFSLLAGILFFLLIPLSIVNTVRIEKQNNLQVTTQIEQQMTQIQQVKDALEEANTKTEMEQLLSRLDSQGRTPEIKDDQKLEEVKEKLSDFIVSGERKIKSQAEDTLSSQRLILLKNSVKWNLGALVSGVLFISIWLGTSWARLS</sequence>
<accession>A0A6B3N3P2</accession>
<protein>
    <submittedName>
        <fullName evidence="3">Uncharacterized protein</fullName>
    </submittedName>
</protein>
<comment type="caution">
    <text evidence="3">The sequence shown here is derived from an EMBL/GenBank/DDBJ whole genome shotgun (WGS) entry which is preliminary data.</text>
</comment>
<dbReference type="EMBL" id="JAAHFQ010000197">
    <property type="protein sequence ID" value="NER28316.1"/>
    <property type="molecule type" value="Genomic_DNA"/>
</dbReference>
<keyword evidence="2" id="KW-0812">Transmembrane</keyword>
<organism evidence="3">
    <name type="scientific">Symploca sp. SIO1C4</name>
    <dbReference type="NCBI Taxonomy" id="2607765"/>
    <lineage>
        <taxon>Bacteria</taxon>
        <taxon>Bacillati</taxon>
        <taxon>Cyanobacteriota</taxon>
        <taxon>Cyanophyceae</taxon>
        <taxon>Coleofasciculales</taxon>
        <taxon>Coleofasciculaceae</taxon>
        <taxon>Symploca</taxon>
    </lineage>
</organism>
<name>A0A6B3N3P2_9CYAN</name>
<keyword evidence="1" id="KW-0175">Coiled coil</keyword>